<evidence type="ECO:0000256" key="1">
    <source>
        <dbReference type="ARBA" id="ARBA00004141"/>
    </source>
</evidence>
<protein>
    <submittedName>
        <fullName evidence="6">Uncharacterized protein</fullName>
    </submittedName>
</protein>
<name>A0A7J7MMI2_9MAGN</name>
<feature type="non-terminal residue" evidence="6">
    <location>
        <position position="1"/>
    </location>
</feature>
<dbReference type="InterPro" id="IPR036259">
    <property type="entry name" value="MFS_trans_sf"/>
</dbReference>
<feature type="transmembrane region" description="Helical" evidence="5">
    <location>
        <begin position="88"/>
        <end position="109"/>
    </location>
</feature>
<proteinExistence type="predicted"/>
<dbReference type="Proteomes" id="UP000541444">
    <property type="component" value="Unassembled WGS sequence"/>
</dbReference>
<organism evidence="6 7">
    <name type="scientific">Kingdonia uniflora</name>
    <dbReference type="NCBI Taxonomy" id="39325"/>
    <lineage>
        <taxon>Eukaryota</taxon>
        <taxon>Viridiplantae</taxon>
        <taxon>Streptophyta</taxon>
        <taxon>Embryophyta</taxon>
        <taxon>Tracheophyta</taxon>
        <taxon>Spermatophyta</taxon>
        <taxon>Magnoliopsida</taxon>
        <taxon>Ranunculales</taxon>
        <taxon>Circaeasteraceae</taxon>
        <taxon>Kingdonia</taxon>
    </lineage>
</organism>
<keyword evidence="4 5" id="KW-0472">Membrane</keyword>
<evidence type="ECO:0000256" key="5">
    <source>
        <dbReference type="SAM" id="Phobius"/>
    </source>
</evidence>
<dbReference type="PANTHER" id="PTHR24064">
    <property type="entry name" value="SOLUTE CARRIER FAMILY 22 MEMBER"/>
    <property type="match status" value="1"/>
</dbReference>
<sequence length="234" mass="26175">VNSWSSDDSGLEQTGLASFGVLVTYCLPPNVFAVVNGVAFCETLAGQLFFDWLGNKMGRKRVYGFGIGGDYPLSAMIMSKYANKKTRGAFIAAVFAMQGFVPAATTYYWRMKMPETARYTALVAKNAEQAAADMSKVLQVKVEVEKEKIKDKSNLFGLFSKQFVIRHGWHLVGTALCWFLVDIAYYSHNLFQKDIFFAIGWIPPAKTMNAIDEVYKIARAQTLIKTDGRRSSLR</sequence>
<evidence type="ECO:0000256" key="2">
    <source>
        <dbReference type="ARBA" id="ARBA00022692"/>
    </source>
</evidence>
<dbReference type="SUPFAM" id="SSF103473">
    <property type="entry name" value="MFS general substrate transporter"/>
    <property type="match status" value="1"/>
</dbReference>
<keyword evidence="3 5" id="KW-1133">Transmembrane helix</keyword>
<gene>
    <name evidence="6" type="ORF">GIB67_024135</name>
</gene>
<dbReference type="GO" id="GO:0016020">
    <property type="term" value="C:membrane"/>
    <property type="evidence" value="ECO:0007669"/>
    <property type="project" value="UniProtKB-SubCell"/>
</dbReference>
<keyword evidence="2 5" id="KW-0812">Transmembrane</keyword>
<dbReference type="EMBL" id="JACGCM010001377">
    <property type="protein sequence ID" value="KAF6156165.1"/>
    <property type="molecule type" value="Genomic_DNA"/>
</dbReference>
<comment type="caution">
    <text evidence="6">The sequence shown here is derived from an EMBL/GenBank/DDBJ whole genome shotgun (WGS) entry which is preliminary data.</text>
</comment>
<dbReference type="AlphaFoldDB" id="A0A7J7MMI2"/>
<accession>A0A7J7MMI2</accession>
<dbReference type="OrthoDB" id="433512at2759"/>
<reference evidence="6 7" key="1">
    <citation type="journal article" date="2020" name="IScience">
        <title>Genome Sequencing of the Endangered Kingdonia uniflora (Circaeasteraceae, Ranunculales) Reveals Potential Mechanisms of Evolutionary Specialization.</title>
        <authorList>
            <person name="Sun Y."/>
            <person name="Deng T."/>
            <person name="Zhang A."/>
            <person name="Moore M.J."/>
            <person name="Landis J.B."/>
            <person name="Lin N."/>
            <person name="Zhang H."/>
            <person name="Zhang X."/>
            <person name="Huang J."/>
            <person name="Zhang X."/>
            <person name="Sun H."/>
            <person name="Wang H."/>
        </authorList>
    </citation>
    <scope>NUCLEOTIDE SEQUENCE [LARGE SCALE GENOMIC DNA]</scope>
    <source>
        <strain evidence="6">TB1705</strain>
        <tissue evidence="6">Leaf</tissue>
    </source>
</reference>
<dbReference type="Gene3D" id="1.20.1250.20">
    <property type="entry name" value="MFS general substrate transporter like domains"/>
    <property type="match status" value="1"/>
</dbReference>
<keyword evidence="7" id="KW-1185">Reference proteome</keyword>
<evidence type="ECO:0000256" key="3">
    <source>
        <dbReference type="ARBA" id="ARBA00022989"/>
    </source>
</evidence>
<evidence type="ECO:0000313" key="6">
    <source>
        <dbReference type="EMBL" id="KAF6156165.1"/>
    </source>
</evidence>
<comment type="subcellular location">
    <subcellularLocation>
        <location evidence="1">Membrane</location>
        <topology evidence="1">Multi-pass membrane protein</topology>
    </subcellularLocation>
</comment>
<evidence type="ECO:0000256" key="4">
    <source>
        <dbReference type="ARBA" id="ARBA00023136"/>
    </source>
</evidence>
<evidence type="ECO:0000313" key="7">
    <source>
        <dbReference type="Proteomes" id="UP000541444"/>
    </source>
</evidence>